<dbReference type="EMBL" id="JANQDX010000012">
    <property type="protein sequence ID" value="KAL0914312.1"/>
    <property type="molecule type" value="Genomic_DNA"/>
</dbReference>
<organism evidence="4 5">
    <name type="scientific">Dendrobium thyrsiflorum</name>
    <name type="common">Pinecone-like raceme dendrobium</name>
    <name type="synonym">Orchid</name>
    <dbReference type="NCBI Taxonomy" id="117978"/>
    <lineage>
        <taxon>Eukaryota</taxon>
        <taxon>Viridiplantae</taxon>
        <taxon>Streptophyta</taxon>
        <taxon>Embryophyta</taxon>
        <taxon>Tracheophyta</taxon>
        <taxon>Spermatophyta</taxon>
        <taxon>Magnoliopsida</taxon>
        <taxon>Liliopsida</taxon>
        <taxon>Asparagales</taxon>
        <taxon>Orchidaceae</taxon>
        <taxon>Epidendroideae</taxon>
        <taxon>Malaxideae</taxon>
        <taxon>Dendrobiinae</taxon>
        <taxon>Dendrobium</taxon>
    </lineage>
</organism>
<accession>A0ABD0UNB4</accession>
<dbReference type="PROSITE" id="PS51184">
    <property type="entry name" value="JMJC"/>
    <property type="match status" value="1"/>
</dbReference>
<sequence length="545" mass="61265">MAQLEDALRIRHFRRLPSSEEFSAEIEPSNVPAVFYGAIKGWEAISKWNPSNGGLDYLQERAGSVVVEAMLSKSAPVFYGDLRSHERVPVPFSTFITSCKSYQKEASTSNQKEDMDMELAFSKEEQTSLSDIPDLIYLAQVPILSAKIEETCPLENLRGDLEMPNFLGNNAIESINLWMNRASSRSSTHYDPHHNLLCIVAGCKRVVLWPPSSSPLLYPMPVYGEASNHSAVDLVNPDFSVHGRALTSKEYSQEIVLHYGDALFIPEGWFHQVDSHDLTVAVNFWWKSCTISNMAEHMDAYYLRRILNRLVDKEMSDMLRSLEGCSKGGNHAPKTDVLKGDSYFESNDPRTHAEQSILASDPLEPHELNVLYEIVSLVHENLSPSSHGEASGFTPKVSGINVEGDQKSTAAVYSSIVLKNPVASILWAVDPLALQKVILSMVNRFPRTLEALIIHMLSPAAAEVLTRKFDEMDREATKEQQSEFYQQFYSVFDDQYAAMDSILHGKELFSFQAFCNVLDKYLGVSVDENRTYHQKGQFRSDRSGN</sequence>
<dbReference type="InterPro" id="IPR003347">
    <property type="entry name" value="JmjC_dom"/>
</dbReference>
<evidence type="ECO:0000256" key="1">
    <source>
        <dbReference type="ARBA" id="ARBA00006801"/>
    </source>
</evidence>
<dbReference type="PANTHER" id="PTHR12461:SF102">
    <property type="entry name" value="LYSINE-SPECIFIC DEMETHYLASE JMJ31"/>
    <property type="match status" value="1"/>
</dbReference>
<protein>
    <recommendedName>
        <fullName evidence="3">JmjC domain-containing protein</fullName>
    </recommendedName>
</protein>
<proteinExistence type="inferred from homology"/>
<dbReference type="SMART" id="SM00558">
    <property type="entry name" value="JmjC"/>
    <property type="match status" value="1"/>
</dbReference>
<evidence type="ECO:0000259" key="3">
    <source>
        <dbReference type="PROSITE" id="PS51184"/>
    </source>
</evidence>
<comment type="caution">
    <text evidence="4">The sequence shown here is derived from an EMBL/GenBank/DDBJ whole genome shotgun (WGS) entry which is preliminary data.</text>
</comment>
<feature type="region of interest" description="Disordered" evidence="2">
    <location>
        <begin position="324"/>
        <end position="345"/>
    </location>
</feature>
<dbReference type="InterPro" id="IPR041667">
    <property type="entry name" value="Cupin_8"/>
</dbReference>
<dbReference type="Proteomes" id="UP001552299">
    <property type="component" value="Unassembled WGS sequence"/>
</dbReference>
<evidence type="ECO:0000313" key="5">
    <source>
        <dbReference type="Proteomes" id="UP001552299"/>
    </source>
</evidence>
<dbReference type="Gene3D" id="2.60.120.650">
    <property type="entry name" value="Cupin"/>
    <property type="match status" value="1"/>
</dbReference>
<feature type="domain" description="JmjC" evidence="3">
    <location>
        <begin position="152"/>
        <end position="301"/>
    </location>
</feature>
<dbReference type="SUPFAM" id="SSF51197">
    <property type="entry name" value="Clavaminate synthase-like"/>
    <property type="match status" value="1"/>
</dbReference>
<dbReference type="Pfam" id="PF13621">
    <property type="entry name" value="Cupin_8"/>
    <property type="match status" value="1"/>
</dbReference>
<keyword evidence="5" id="KW-1185">Reference proteome</keyword>
<dbReference type="AlphaFoldDB" id="A0ABD0UNB4"/>
<evidence type="ECO:0000256" key="2">
    <source>
        <dbReference type="SAM" id="MobiDB-lite"/>
    </source>
</evidence>
<gene>
    <name evidence="4" type="ORF">M5K25_014648</name>
</gene>
<reference evidence="4 5" key="1">
    <citation type="journal article" date="2024" name="Plant Biotechnol. J.">
        <title>Dendrobium thyrsiflorum genome and its molecular insights into genes involved in important horticultural traits.</title>
        <authorList>
            <person name="Chen B."/>
            <person name="Wang J.Y."/>
            <person name="Zheng P.J."/>
            <person name="Li K.L."/>
            <person name="Liang Y.M."/>
            <person name="Chen X.F."/>
            <person name="Zhang C."/>
            <person name="Zhao X."/>
            <person name="He X."/>
            <person name="Zhang G.Q."/>
            <person name="Liu Z.J."/>
            <person name="Xu Q."/>
        </authorList>
    </citation>
    <scope>NUCLEOTIDE SEQUENCE [LARGE SCALE GENOMIC DNA]</scope>
    <source>
        <strain evidence="4">GZMU011</strain>
    </source>
</reference>
<comment type="similarity">
    <text evidence="1">Belongs to the JARID1 histone demethylase family.</text>
</comment>
<name>A0ABD0UNB4_DENTH</name>
<dbReference type="PANTHER" id="PTHR12461">
    <property type="entry name" value="HYPOXIA-INDUCIBLE FACTOR 1 ALPHA INHIBITOR-RELATED"/>
    <property type="match status" value="1"/>
</dbReference>
<evidence type="ECO:0000313" key="4">
    <source>
        <dbReference type="EMBL" id="KAL0914312.1"/>
    </source>
</evidence>